<name>A0A1L9SZB6_9EURO</name>
<sequence>MDRQTDLPRIALRFVADLPEYQSQKPYEIWLEEVPAGIEKTNVQWTEHHNIPVRNMRLAPTSLDTTGFTYIQHRSEHLPEFISYQKGEEEFSVFSEKKGIGPYLEETSQMVKRLLAADVTFVQDWRHRKDTVDAAKSLEYLKNAGPDRMKVLKPALNVHLDDSKDGSLRRLSRVLSPDEVKRYDLSTYRTRFLNVWRPLVPVIENAPLALCDMRTVRASDLLAVDKVHATHVNEANYVKYTPELVWYHLPDQTWEEPFIFVTWDSESESLGPAPGAPHAAFDNPLARPDAPMRESIEIRLVAITKR</sequence>
<dbReference type="Proteomes" id="UP000184356">
    <property type="component" value="Unassembled WGS sequence"/>
</dbReference>
<dbReference type="EMBL" id="KV878601">
    <property type="protein sequence ID" value="OJJ52518.1"/>
    <property type="molecule type" value="Genomic_DNA"/>
</dbReference>
<gene>
    <name evidence="2" type="ORF">ASPSYDRAFT_73759</name>
</gene>
<keyword evidence="3" id="KW-1185">Reference proteome</keyword>
<dbReference type="InterPro" id="IPR044053">
    <property type="entry name" value="AsaB-like"/>
</dbReference>
<evidence type="ECO:0000313" key="3">
    <source>
        <dbReference type="Proteomes" id="UP000184356"/>
    </source>
</evidence>
<dbReference type="GO" id="GO:0016491">
    <property type="term" value="F:oxidoreductase activity"/>
    <property type="evidence" value="ECO:0007669"/>
    <property type="project" value="InterPro"/>
</dbReference>
<dbReference type="PANTHER" id="PTHR34598">
    <property type="entry name" value="BLL6449 PROTEIN"/>
    <property type="match status" value="1"/>
</dbReference>
<organism evidence="2 3">
    <name type="scientific">Aspergillus sydowii CBS 593.65</name>
    <dbReference type="NCBI Taxonomy" id="1036612"/>
    <lineage>
        <taxon>Eukaryota</taxon>
        <taxon>Fungi</taxon>
        <taxon>Dikarya</taxon>
        <taxon>Ascomycota</taxon>
        <taxon>Pezizomycotina</taxon>
        <taxon>Eurotiomycetes</taxon>
        <taxon>Eurotiomycetidae</taxon>
        <taxon>Eurotiales</taxon>
        <taxon>Aspergillaceae</taxon>
        <taxon>Aspergillus</taxon>
        <taxon>Aspergillus subgen. Nidulantes</taxon>
    </lineage>
</organism>
<proteinExistence type="inferred from homology"/>
<evidence type="ECO:0000313" key="2">
    <source>
        <dbReference type="EMBL" id="OJJ52518.1"/>
    </source>
</evidence>
<dbReference type="RefSeq" id="XP_040696324.1">
    <property type="nucleotide sequence ID" value="XM_040850726.1"/>
</dbReference>
<dbReference type="STRING" id="1036612.A0A1L9SZB6"/>
<reference evidence="3" key="1">
    <citation type="journal article" date="2017" name="Genome Biol.">
        <title>Comparative genomics reveals high biological diversity and specific adaptations in the industrially and medically important fungal genus Aspergillus.</title>
        <authorList>
            <person name="de Vries R.P."/>
            <person name="Riley R."/>
            <person name="Wiebenga A."/>
            <person name="Aguilar-Osorio G."/>
            <person name="Amillis S."/>
            <person name="Uchima C.A."/>
            <person name="Anderluh G."/>
            <person name="Asadollahi M."/>
            <person name="Askin M."/>
            <person name="Barry K."/>
            <person name="Battaglia E."/>
            <person name="Bayram O."/>
            <person name="Benocci T."/>
            <person name="Braus-Stromeyer S.A."/>
            <person name="Caldana C."/>
            <person name="Canovas D."/>
            <person name="Cerqueira G.C."/>
            <person name="Chen F."/>
            <person name="Chen W."/>
            <person name="Choi C."/>
            <person name="Clum A."/>
            <person name="Dos Santos R.A."/>
            <person name="Damasio A.R."/>
            <person name="Diallinas G."/>
            <person name="Emri T."/>
            <person name="Fekete E."/>
            <person name="Flipphi M."/>
            <person name="Freyberg S."/>
            <person name="Gallo A."/>
            <person name="Gournas C."/>
            <person name="Habgood R."/>
            <person name="Hainaut M."/>
            <person name="Harispe M.L."/>
            <person name="Henrissat B."/>
            <person name="Hilden K.S."/>
            <person name="Hope R."/>
            <person name="Hossain A."/>
            <person name="Karabika E."/>
            <person name="Karaffa L."/>
            <person name="Karanyi Z."/>
            <person name="Krasevec N."/>
            <person name="Kuo A."/>
            <person name="Kusch H."/>
            <person name="LaButti K."/>
            <person name="Lagendijk E.L."/>
            <person name="Lapidus A."/>
            <person name="Levasseur A."/>
            <person name="Lindquist E."/>
            <person name="Lipzen A."/>
            <person name="Logrieco A.F."/>
            <person name="MacCabe A."/>
            <person name="Maekelae M.R."/>
            <person name="Malavazi I."/>
            <person name="Melin P."/>
            <person name="Meyer V."/>
            <person name="Mielnichuk N."/>
            <person name="Miskei M."/>
            <person name="Molnar A.P."/>
            <person name="Mule G."/>
            <person name="Ngan C.Y."/>
            <person name="Orejas M."/>
            <person name="Orosz E."/>
            <person name="Ouedraogo J.P."/>
            <person name="Overkamp K.M."/>
            <person name="Park H.-S."/>
            <person name="Perrone G."/>
            <person name="Piumi F."/>
            <person name="Punt P.J."/>
            <person name="Ram A.F."/>
            <person name="Ramon A."/>
            <person name="Rauscher S."/>
            <person name="Record E."/>
            <person name="Riano-Pachon D.M."/>
            <person name="Robert V."/>
            <person name="Roehrig J."/>
            <person name="Ruller R."/>
            <person name="Salamov A."/>
            <person name="Salih N.S."/>
            <person name="Samson R.A."/>
            <person name="Sandor E."/>
            <person name="Sanguinetti M."/>
            <person name="Schuetze T."/>
            <person name="Sepcic K."/>
            <person name="Shelest E."/>
            <person name="Sherlock G."/>
            <person name="Sophianopoulou V."/>
            <person name="Squina F.M."/>
            <person name="Sun H."/>
            <person name="Susca A."/>
            <person name="Todd R.B."/>
            <person name="Tsang A."/>
            <person name="Unkles S.E."/>
            <person name="van de Wiele N."/>
            <person name="van Rossen-Uffink D."/>
            <person name="Oliveira J.V."/>
            <person name="Vesth T.C."/>
            <person name="Visser J."/>
            <person name="Yu J.-H."/>
            <person name="Zhou M."/>
            <person name="Andersen M.R."/>
            <person name="Archer D.B."/>
            <person name="Baker S.E."/>
            <person name="Benoit I."/>
            <person name="Brakhage A.A."/>
            <person name="Braus G.H."/>
            <person name="Fischer R."/>
            <person name="Frisvad J.C."/>
            <person name="Goldman G.H."/>
            <person name="Houbraken J."/>
            <person name="Oakley B."/>
            <person name="Pocsi I."/>
            <person name="Scazzocchio C."/>
            <person name="Seiboth B."/>
            <person name="vanKuyk P.A."/>
            <person name="Wortman J."/>
            <person name="Dyer P.S."/>
            <person name="Grigoriev I.V."/>
        </authorList>
    </citation>
    <scope>NUCLEOTIDE SEQUENCE [LARGE SCALE GENOMIC DNA]</scope>
    <source>
        <strain evidence="3">CBS 593.65</strain>
    </source>
</reference>
<dbReference type="VEuPathDB" id="FungiDB:ASPSYDRAFT_73759"/>
<accession>A0A1L9SZB6</accession>
<comment type="similarity">
    <text evidence="1">Belongs to the asaB hydroxylase/desaturase family.</text>
</comment>
<protein>
    <recommendedName>
        <fullName evidence="4">Methyltransferase</fullName>
    </recommendedName>
</protein>
<dbReference type="PANTHER" id="PTHR34598:SF3">
    <property type="entry name" value="OXIDOREDUCTASE AN1597"/>
    <property type="match status" value="1"/>
</dbReference>
<dbReference type="NCBIfam" id="NF041278">
    <property type="entry name" value="CmcJ_NvfI_EfuI"/>
    <property type="match status" value="1"/>
</dbReference>
<dbReference type="GeneID" id="63766799"/>
<evidence type="ECO:0008006" key="4">
    <source>
        <dbReference type="Google" id="ProtNLM"/>
    </source>
</evidence>
<evidence type="ECO:0000256" key="1">
    <source>
        <dbReference type="ARBA" id="ARBA00023604"/>
    </source>
</evidence>
<dbReference type="OrthoDB" id="412788at2759"/>
<dbReference type="AlphaFoldDB" id="A0A1L9SZB6"/>